<evidence type="ECO:0000313" key="1">
    <source>
        <dbReference type="EMBL" id="WAW14677.1"/>
    </source>
</evidence>
<dbReference type="Gene3D" id="3.30.1540.10">
    <property type="entry name" value="formyl-coa transferase, domain 3"/>
    <property type="match status" value="1"/>
</dbReference>
<reference evidence="1" key="1">
    <citation type="submission" date="2022-12" db="EMBL/GenBank/DDBJ databases">
        <title>Peptostreptococcus.</title>
        <authorList>
            <person name="Lee S.H."/>
        </authorList>
    </citation>
    <scope>NUCLEOTIDE SEQUENCE</scope>
    <source>
        <strain evidence="1">CBA3647</strain>
    </source>
</reference>
<dbReference type="Proteomes" id="UP001164187">
    <property type="component" value="Chromosome"/>
</dbReference>
<sequence length="409" mass="46178">MSKGLPLEGVRVIEYANFVAAPVCGRLLADWGAEVIKIEPTFGDSMRFVGIQWCFPATDEENPMFENENSGKKDIVIDTQSKEGVEIIYKLLDKADIFLTNTRQKALDRSGLNYESIKERAPHIIFAHLLGYGENGPAKDNPAFDYTAYFARGGVAMSLMEKGTSPCNPVAGLGDHYAGMSLAAGILAALRKKEQTGKGERVTVSLFHTAVFGMGIMVSAADYGYEMPITRRQPPNPLNTTFKCADDKWIQIAFFQYDKWFPGFCEKVIERPDLIGSKYSTLKSAVNYVEEFVDMMEKEFIKRPCDEWCERLQEAGIPYEKLATPVDVLHDEQCWANDYLIRHTYENGHEGVIYNTPVMFTENKRGEYVRAPKFGEHSREILSEIGIDQSEFDKLMENGIVKDCQKINK</sequence>
<proteinExistence type="predicted"/>
<dbReference type="Pfam" id="PF02515">
    <property type="entry name" value="CoA_transf_3"/>
    <property type="match status" value="1"/>
</dbReference>
<dbReference type="InterPro" id="IPR023606">
    <property type="entry name" value="CoA-Trfase_III_dom_1_sf"/>
</dbReference>
<dbReference type="EMBL" id="CP114052">
    <property type="protein sequence ID" value="WAW14677.1"/>
    <property type="molecule type" value="Genomic_DNA"/>
</dbReference>
<accession>A0ABY7JSJ4</accession>
<dbReference type="InterPro" id="IPR050509">
    <property type="entry name" value="CoA-transferase_III"/>
</dbReference>
<dbReference type="Gene3D" id="3.40.50.10540">
    <property type="entry name" value="Crotonobetainyl-coa:carnitine coa-transferase, domain 1"/>
    <property type="match status" value="1"/>
</dbReference>
<name>A0ABY7JSJ4_9FIRM</name>
<dbReference type="PANTHER" id="PTHR48228">
    <property type="entry name" value="SUCCINYL-COA--D-CITRAMALATE COA-TRANSFERASE"/>
    <property type="match status" value="1"/>
</dbReference>
<protein>
    <submittedName>
        <fullName evidence="1">CaiB/BaiF CoA-transferase family protein</fullName>
    </submittedName>
</protein>
<dbReference type="SUPFAM" id="SSF89796">
    <property type="entry name" value="CoA-transferase family III (CaiB/BaiF)"/>
    <property type="match status" value="1"/>
</dbReference>
<dbReference type="InterPro" id="IPR003673">
    <property type="entry name" value="CoA-Trfase_fam_III"/>
</dbReference>
<evidence type="ECO:0000313" key="2">
    <source>
        <dbReference type="Proteomes" id="UP001164187"/>
    </source>
</evidence>
<keyword evidence="2" id="KW-1185">Reference proteome</keyword>
<gene>
    <name evidence="1" type="ORF">O0R46_08750</name>
</gene>
<dbReference type="PANTHER" id="PTHR48228:SF2">
    <property type="entry name" value="E-CINNAMOYL-COA:R-PHENYLLACTATE COA TRANSFERASE LARGE SUBUNIT"/>
    <property type="match status" value="1"/>
</dbReference>
<dbReference type="InterPro" id="IPR044855">
    <property type="entry name" value="CoA-Trfase_III_dom3_sf"/>
</dbReference>
<organism evidence="1 2">
    <name type="scientific">Peptostreptococcus equinus</name>
    <dbReference type="NCBI Taxonomy" id="3003601"/>
    <lineage>
        <taxon>Bacteria</taxon>
        <taxon>Bacillati</taxon>
        <taxon>Bacillota</taxon>
        <taxon>Clostridia</taxon>
        <taxon>Peptostreptococcales</taxon>
        <taxon>Peptostreptococcaceae</taxon>
        <taxon>Peptostreptococcus</taxon>
    </lineage>
</organism>
<dbReference type="RefSeq" id="WP_269311374.1">
    <property type="nucleotide sequence ID" value="NZ_CP114052.1"/>
</dbReference>